<dbReference type="Proteomes" id="UP001596250">
    <property type="component" value="Unassembled WGS sequence"/>
</dbReference>
<sequence length="336" mass="37044">MNTPPPVFDTNGTVTIRRMGSNQVISSRTGGGVELESTQETEVVTVPTELGSLNHPFFLEYAAAAQEEERRSGIPASITLAQAALESSYGSRSICNNVFGIKAQEGYEGPTCSAETSEEYEGEVVQTVAVFRSYDSVLDSFAVHSDFLLENPRYRYALAQENPYAFANELQRAGYATDSQYANKLKSIIRNQNLTILDANGGIDPVTGQPFEDVPYMNESEGEEDSSSITFVFGIQQYYGTYAKKIERGIVPIPNPITGGVTWQELVTRTNLKDPTFDKPIINMVNYNNVINSGDYGETEAPDIYVKDLPAAITITLSNDDEDLYMSSARWVRGTY</sequence>
<evidence type="ECO:0000313" key="3">
    <source>
        <dbReference type="EMBL" id="MFC5986441.1"/>
    </source>
</evidence>
<evidence type="ECO:0000313" key="4">
    <source>
        <dbReference type="Proteomes" id="UP001596250"/>
    </source>
</evidence>
<dbReference type="Gene3D" id="2.10.70.40">
    <property type="entry name" value="peptidoglycan hydrolase"/>
    <property type="match status" value="1"/>
</dbReference>
<feature type="domain" description="Mannosyl-glycoprotein endo-beta-N-acetylglucosamidase-like" evidence="2">
    <location>
        <begin position="45"/>
        <end position="198"/>
    </location>
</feature>
<evidence type="ECO:0000256" key="1">
    <source>
        <dbReference type="ARBA" id="ARBA00022801"/>
    </source>
</evidence>
<dbReference type="GO" id="GO:0016787">
    <property type="term" value="F:hydrolase activity"/>
    <property type="evidence" value="ECO:0007669"/>
    <property type="project" value="UniProtKB-KW"/>
</dbReference>
<name>A0ABW1IN13_9BACL</name>
<comment type="caution">
    <text evidence="3">The sequence shown here is derived from an EMBL/GenBank/DDBJ whole genome shotgun (WGS) entry which is preliminary data.</text>
</comment>
<gene>
    <name evidence="3" type="ORF">ACFPXP_08360</name>
</gene>
<proteinExistence type="predicted"/>
<dbReference type="InterPro" id="IPR002901">
    <property type="entry name" value="MGlyc_endo_b_GlcNAc-like_dom"/>
</dbReference>
<keyword evidence="1 3" id="KW-0378">Hydrolase</keyword>
<accession>A0ABW1IN13</accession>
<reference evidence="4" key="1">
    <citation type="journal article" date="2019" name="Int. J. Syst. Evol. Microbiol.">
        <title>The Global Catalogue of Microorganisms (GCM) 10K type strain sequencing project: providing services to taxonomists for standard genome sequencing and annotation.</title>
        <authorList>
            <consortium name="The Broad Institute Genomics Platform"/>
            <consortium name="The Broad Institute Genome Sequencing Center for Infectious Disease"/>
            <person name="Wu L."/>
            <person name="Ma J."/>
        </authorList>
    </citation>
    <scope>NUCLEOTIDE SEQUENCE [LARGE SCALE GENOMIC DNA]</scope>
    <source>
        <strain evidence="4">CCM 8749</strain>
    </source>
</reference>
<dbReference type="Pfam" id="PF01832">
    <property type="entry name" value="Glucosaminidase"/>
    <property type="match status" value="1"/>
</dbReference>
<dbReference type="SMART" id="SM00047">
    <property type="entry name" value="LYZ2"/>
    <property type="match status" value="1"/>
</dbReference>
<dbReference type="PRINTS" id="PR01002">
    <property type="entry name" value="FLGFLGJ"/>
</dbReference>
<dbReference type="Gene3D" id="1.10.530.10">
    <property type="match status" value="1"/>
</dbReference>
<dbReference type="EMBL" id="JBHSQV010000097">
    <property type="protein sequence ID" value="MFC5986441.1"/>
    <property type="molecule type" value="Genomic_DNA"/>
</dbReference>
<dbReference type="PANTHER" id="PTHR33308">
    <property type="entry name" value="PEPTIDOGLYCAN HYDROLASE FLGJ"/>
    <property type="match status" value="1"/>
</dbReference>
<evidence type="ECO:0000259" key="2">
    <source>
        <dbReference type="SMART" id="SM00047"/>
    </source>
</evidence>
<dbReference type="InterPro" id="IPR051056">
    <property type="entry name" value="Glycosyl_Hydrolase_73"/>
</dbReference>
<keyword evidence="4" id="KW-1185">Reference proteome</keyword>
<dbReference type="RefSeq" id="WP_379893773.1">
    <property type="nucleotide sequence ID" value="NZ_CBCSCT010000115.1"/>
</dbReference>
<dbReference type="PANTHER" id="PTHR33308:SF9">
    <property type="entry name" value="PEPTIDOGLYCAN HYDROLASE FLGJ"/>
    <property type="match status" value="1"/>
</dbReference>
<organism evidence="3 4">
    <name type="scientific">Marinicrinis lubricantis</name>
    <dbReference type="NCBI Taxonomy" id="2086470"/>
    <lineage>
        <taxon>Bacteria</taxon>
        <taxon>Bacillati</taxon>
        <taxon>Bacillota</taxon>
        <taxon>Bacilli</taxon>
        <taxon>Bacillales</taxon>
        <taxon>Paenibacillaceae</taxon>
    </lineage>
</organism>
<protein>
    <submittedName>
        <fullName evidence="3">Glycoside hydrolase family 73 protein</fullName>
    </submittedName>
</protein>